<sequence length="265" mass="26476">MKKLLSIILICLTAISYAQDGVGINTNTPDGSSVLDIVSTSKGILIPRMTIVQRDAIISPANGLLVYQTDGVIGFYFYDGILWSTLEGVQGPAGDTGVNGLDGANGIDGATGPAGLDGSNGVDGANGIDGIDGATGPTGLDGSNGADGANGIDGAVGPQGPTGSQGPAGVGSSNPVITKNTDYTIQTTDGTVISNATTDITFTFPSASAAGDGKILYLYAITNTFTIVASGSDIIYDSDGAGTTKTGVYSGIFISDGSNNWYQPN</sequence>
<evidence type="ECO:0000256" key="1">
    <source>
        <dbReference type="SAM" id="MobiDB-lite"/>
    </source>
</evidence>
<dbReference type="PANTHER" id="PTHR24637:SF421">
    <property type="entry name" value="CUTICLE COLLAGEN DPY-2"/>
    <property type="match status" value="1"/>
</dbReference>
<comment type="caution">
    <text evidence="3">The sequence shown here is derived from an EMBL/GenBank/DDBJ whole genome shotgun (WGS) entry which is preliminary data.</text>
</comment>
<feature type="compositionally biased region" description="Low complexity" evidence="1">
    <location>
        <begin position="129"/>
        <end position="156"/>
    </location>
</feature>
<feature type="region of interest" description="Disordered" evidence="1">
    <location>
        <begin position="129"/>
        <end position="175"/>
    </location>
</feature>
<keyword evidence="4" id="KW-1185">Reference proteome</keyword>
<dbReference type="RefSeq" id="WP_147231074.1">
    <property type="nucleotide sequence ID" value="NZ_VOSB01000003.1"/>
</dbReference>
<protein>
    <submittedName>
        <fullName evidence="3">Collagen-like protein</fullName>
    </submittedName>
</protein>
<feature type="chain" id="PRO_5023017273" evidence="2">
    <location>
        <begin position="19"/>
        <end position="265"/>
    </location>
</feature>
<dbReference type="EMBL" id="VOSB01000003">
    <property type="protein sequence ID" value="TXE19703.1"/>
    <property type="molecule type" value="Genomic_DNA"/>
</dbReference>
<evidence type="ECO:0000313" key="4">
    <source>
        <dbReference type="Proteomes" id="UP000321938"/>
    </source>
</evidence>
<keyword evidence="2" id="KW-0732">Signal</keyword>
<keyword evidence="3" id="KW-0176">Collagen</keyword>
<dbReference type="InterPro" id="IPR008160">
    <property type="entry name" value="Collagen"/>
</dbReference>
<name>A0A5C7BF65_9FLAO</name>
<reference evidence="3 4" key="1">
    <citation type="submission" date="2019-08" db="EMBL/GenBank/DDBJ databases">
        <title>Genome of Psychroserpens burtonensis ACAM 167.</title>
        <authorList>
            <person name="Bowman J.P."/>
        </authorList>
    </citation>
    <scope>NUCLEOTIDE SEQUENCE [LARGE SCALE GENOMIC DNA]</scope>
    <source>
        <strain evidence="3 4">ACAM 167</strain>
    </source>
</reference>
<dbReference type="STRING" id="1123037.GCA_000425305_00934"/>
<accession>A0A5C7BF65</accession>
<organism evidence="3 4">
    <name type="scientific">Psychroserpens burtonensis</name>
    <dbReference type="NCBI Taxonomy" id="49278"/>
    <lineage>
        <taxon>Bacteria</taxon>
        <taxon>Pseudomonadati</taxon>
        <taxon>Bacteroidota</taxon>
        <taxon>Flavobacteriia</taxon>
        <taxon>Flavobacteriales</taxon>
        <taxon>Flavobacteriaceae</taxon>
        <taxon>Psychroserpens</taxon>
    </lineage>
</organism>
<evidence type="ECO:0000313" key="3">
    <source>
        <dbReference type="EMBL" id="TXE19703.1"/>
    </source>
</evidence>
<dbReference type="PANTHER" id="PTHR24637">
    <property type="entry name" value="COLLAGEN"/>
    <property type="match status" value="1"/>
</dbReference>
<dbReference type="AlphaFoldDB" id="A0A5C7BF65"/>
<gene>
    <name evidence="3" type="ORF">ES692_02845</name>
</gene>
<dbReference type="OrthoDB" id="9810174at2"/>
<feature type="compositionally biased region" description="Polar residues" evidence="1">
    <location>
        <begin position="161"/>
        <end position="175"/>
    </location>
</feature>
<evidence type="ECO:0000256" key="2">
    <source>
        <dbReference type="SAM" id="SignalP"/>
    </source>
</evidence>
<dbReference type="Proteomes" id="UP000321938">
    <property type="component" value="Unassembled WGS sequence"/>
</dbReference>
<dbReference type="Pfam" id="PF01391">
    <property type="entry name" value="Collagen"/>
    <property type="match status" value="1"/>
</dbReference>
<proteinExistence type="predicted"/>
<feature type="signal peptide" evidence="2">
    <location>
        <begin position="1"/>
        <end position="18"/>
    </location>
</feature>